<reference evidence="5" key="1">
    <citation type="submission" date="2019-08" db="EMBL/GenBank/DDBJ databases">
        <authorList>
            <person name="Kucharzyk K."/>
            <person name="Murdoch R.W."/>
            <person name="Higgins S."/>
            <person name="Loffler F."/>
        </authorList>
    </citation>
    <scope>NUCLEOTIDE SEQUENCE</scope>
</reference>
<keyword evidence="2" id="KW-0170">Cobalt</keyword>
<dbReference type="GO" id="GO:0008705">
    <property type="term" value="F:methionine synthase activity"/>
    <property type="evidence" value="ECO:0007669"/>
    <property type="project" value="TreeGrafter"/>
</dbReference>
<dbReference type="InterPro" id="IPR003759">
    <property type="entry name" value="Cbl-bd_cap"/>
</dbReference>
<dbReference type="InterPro" id="IPR050554">
    <property type="entry name" value="Met_Synthase/Corrinoid"/>
</dbReference>
<dbReference type="GO" id="GO:0031419">
    <property type="term" value="F:cobalamin binding"/>
    <property type="evidence" value="ECO:0007669"/>
    <property type="project" value="InterPro"/>
</dbReference>
<dbReference type="InterPro" id="IPR036724">
    <property type="entry name" value="Cobalamin-bd_sf"/>
</dbReference>
<dbReference type="SUPFAM" id="SSF47644">
    <property type="entry name" value="Methionine synthase domain"/>
    <property type="match status" value="1"/>
</dbReference>
<evidence type="ECO:0000256" key="2">
    <source>
        <dbReference type="ARBA" id="ARBA00023285"/>
    </source>
</evidence>
<dbReference type="GO" id="GO:0050667">
    <property type="term" value="P:homocysteine metabolic process"/>
    <property type="evidence" value="ECO:0007669"/>
    <property type="project" value="TreeGrafter"/>
</dbReference>
<dbReference type="InterPro" id="IPR036594">
    <property type="entry name" value="Meth_synthase_dom"/>
</dbReference>
<comment type="caution">
    <text evidence="5">The sequence shown here is derived from an EMBL/GenBank/DDBJ whole genome shotgun (WGS) entry which is preliminary data.</text>
</comment>
<evidence type="ECO:0000313" key="5">
    <source>
        <dbReference type="EMBL" id="MPM12314.1"/>
    </source>
</evidence>
<feature type="domain" description="B12-binding" evidence="3">
    <location>
        <begin position="91"/>
        <end position="220"/>
    </location>
</feature>
<dbReference type="PANTHER" id="PTHR45833">
    <property type="entry name" value="METHIONINE SYNTHASE"/>
    <property type="match status" value="1"/>
</dbReference>
<gene>
    <name evidence="5" type="primary">carH_2</name>
    <name evidence="5" type="ORF">SDC9_58666</name>
</gene>
<dbReference type="Pfam" id="PF02607">
    <property type="entry name" value="B12-binding_2"/>
    <property type="match status" value="1"/>
</dbReference>
<name>A0A644XDP0_9ZZZZ</name>
<organism evidence="5">
    <name type="scientific">bioreactor metagenome</name>
    <dbReference type="NCBI Taxonomy" id="1076179"/>
    <lineage>
        <taxon>unclassified sequences</taxon>
        <taxon>metagenomes</taxon>
        <taxon>ecological metagenomes</taxon>
    </lineage>
</organism>
<dbReference type="PROSITE" id="PS51337">
    <property type="entry name" value="B12_BINDING_NTER"/>
    <property type="match status" value="1"/>
</dbReference>
<dbReference type="Gene3D" id="1.10.1240.10">
    <property type="entry name" value="Methionine synthase domain"/>
    <property type="match status" value="1"/>
</dbReference>
<dbReference type="GO" id="GO:0046653">
    <property type="term" value="P:tetrahydrofolate metabolic process"/>
    <property type="evidence" value="ECO:0007669"/>
    <property type="project" value="TreeGrafter"/>
</dbReference>
<dbReference type="AlphaFoldDB" id="A0A644XDP0"/>
<dbReference type="Gene3D" id="3.40.50.280">
    <property type="entry name" value="Cobalamin-binding domain"/>
    <property type="match status" value="1"/>
</dbReference>
<evidence type="ECO:0000259" key="4">
    <source>
        <dbReference type="PROSITE" id="PS51337"/>
    </source>
</evidence>
<dbReference type="SMART" id="SM01018">
    <property type="entry name" value="B12-binding_2"/>
    <property type="match status" value="1"/>
</dbReference>
<dbReference type="Pfam" id="PF02310">
    <property type="entry name" value="B12-binding"/>
    <property type="match status" value="1"/>
</dbReference>
<dbReference type="InterPro" id="IPR006158">
    <property type="entry name" value="Cobalamin-bd"/>
</dbReference>
<dbReference type="EMBL" id="VSSQ01001954">
    <property type="protein sequence ID" value="MPM12314.1"/>
    <property type="molecule type" value="Genomic_DNA"/>
</dbReference>
<dbReference type="GO" id="GO:0046872">
    <property type="term" value="F:metal ion binding"/>
    <property type="evidence" value="ECO:0007669"/>
    <property type="project" value="UniProtKB-KW"/>
</dbReference>
<dbReference type="GO" id="GO:0005829">
    <property type="term" value="C:cytosol"/>
    <property type="evidence" value="ECO:0007669"/>
    <property type="project" value="TreeGrafter"/>
</dbReference>
<protein>
    <submittedName>
        <fullName evidence="5">HTH-type transcriptional repressor CarH</fullName>
    </submittedName>
</protein>
<evidence type="ECO:0000256" key="1">
    <source>
        <dbReference type="ARBA" id="ARBA00022723"/>
    </source>
</evidence>
<dbReference type="SUPFAM" id="SSF52242">
    <property type="entry name" value="Cobalamin (vitamin B12)-binding domain"/>
    <property type="match status" value="1"/>
</dbReference>
<feature type="domain" description="B12-binding N-terminal" evidence="4">
    <location>
        <begin position="1"/>
        <end position="91"/>
    </location>
</feature>
<dbReference type="PANTHER" id="PTHR45833:SF1">
    <property type="entry name" value="METHIONINE SYNTHASE"/>
    <property type="match status" value="1"/>
</dbReference>
<dbReference type="PROSITE" id="PS51332">
    <property type="entry name" value="B12_BINDING"/>
    <property type="match status" value="1"/>
</dbReference>
<evidence type="ECO:0000259" key="3">
    <source>
        <dbReference type="PROSITE" id="PS51332"/>
    </source>
</evidence>
<accession>A0A644XDP0</accession>
<proteinExistence type="predicted"/>
<keyword evidence="1" id="KW-0479">Metal-binding</keyword>
<sequence length="220" mass="24681">MKIQGLSEELLPVLLNGDRSTGLEIVNRLLEEGTDVITIYEGVIKPAMYKVGELWEEGKISVATEHLASAIVETLLGHLYYRIIKNAGTNKMVVVITSVEDEVHQIGAKMVSDMFELHGWTSHFLGANTPMDELLDFISRINPTIIGLSMSINLHTRNLEKTISKIRERIPEMPILVGGQGLIEDGKDLMMKHTGVLYLKDLPALENFLKQSHYEKDRSN</sequence>